<dbReference type="SUPFAM" id="SSF56752">
    <property type="entry name" value="D-aminoacid aminotransferase-like PLP-dependent enzymes"/>
    <property type="match status" value="1"/>
</dbReference>
<evidence type="ECO:0000256" key="3">
    <source>
        <dbReference type="ARBA" id="ARBA00004931"/>
    </source>
</evidence>
<evidence type="ECO:0000256" key="4">
    <source>
        <dbReference type="ARBA" id="ARBA00005072"/>
    </source>
</evidence>
<evidence type="ECO:0000256" key="10">
    <source>
        <dbReference type="ARBA" id="ARBA00049229"/>
    </source>
</evidence>
<evidence type="ECO:0000256" key="11">
    <source>
        <dbReference type="RuleBase" id="RU004106"/>
    </source>
</evidence>
<sequence>MASFNSNYVYITYNGQFLQEAALQLPVTNRAFQYNDGFFETLVVEQGKVRFLAEHWERMQEAASILGLEVPKDLTIDKLEETIQALVLKNECASLARIKLKVWRTGEGLYTPQTDAVDWLLTAHGMESPSLITMAVGICQTVQTLLSRFSTFKGPNSLLYVMASREKKKRQLEDLVLLTASGHVAELTYSNIFWLKDNILYTPSLDTGCLNGVMRRHLLKKAVGKWTVKEGVYAPQALHLADLVFASNVMGLRPIESIEGKPLTLQLPLLEEMRALAFG</sequence>
<dbReference type="GO" id="GO:0008483">
    <property type="term" value="F:transaminase activity"/>
    <property type="evidence" value="ECO:0007669"/>
    <property type="project" value="UniProtKB-KW"/>
</dbReference>
<dbReference type="InterPro" id="IPR043131">
    <property type="entry name" value="BCAT-like_N"/>
</dbReference>
<keyword evidence="13" id="KW-0032">Aminotransferase</keyword>
<keyword evidence="7 12" id="KW-0663">Pyridoxal phosphate</keyword>
<comment type="pathway">
    <text evidence="2">Amino-acid biosynthesis; L-isoleucine biosynthesis; L-isoleucine from 2-oxobutanoate: step 4/4.</text>
</comment>
<comment type="pathway">
    <text evidence="3">Amino-acid biosynthesis; L-valine biosynthesis; L-valine from pyruvate: step 4/4.</text>
</comment>
<dbReference type="RefSeq" id="WP_345162261.1">
    <property type="nucleotide sequence ID" value="NZ_BAABGX010000001.1"/>
</dbReference>
<keyword evidence="14" id="KW-1185">Reference proteome</keyword>
<evidence type="ECO:0000256" key="1">
    <source>
        <dbReference type="ARBA" id="ARBA00001933"/>
    </source>
</evidence>
<dbReference type="PROSITE" id="PS00770">
    <property type="entry name" value="AA_TRANSFER_CLASS_4"/>
    <property type="match status" value="1"/>
</dbReference>
<reference evidence="14" key="1">
    <citation type="journal article" date="2019" name="Int. J. Syst. Evol. Microbiol.">
        <title>The Global Catalogue of Microorganisms (GCM) 10K type strain sequencing project: providing services to taxonomists for standard genome sequencing and annotation.</title>
        <authorList>
            <consortium name="The Broad Institute Genomics Platform"/>
            <consortium name="The Broad Institute Genome Sequencing Center for Infectious Disease"/>
            <person name="Wu L."/>
            <person name="Ma J."/>
        </authorList>
    </citation>
    <scope>NUCLEOTIDE SEQUENCE [LARGE SCALE GENOMIC DNA]</scope>
    <source>
        <strain evidence="14">JCM 17917</strain>
    </source>
</reference>
<dbReference type="Pfam" id="PF01063">
    <property type="entry name" value="Aminotran_4"/>
    <property type="match status" value="1"/>
</dbReference>
<evidence type="ECO:0000256" key="12">
    <source>
        <dbReference type="RuleBase" id="RU004516"/>
    </source>
</evidence>
<name>A0ABP8F9T0_9BACT</name>
<dbReference type="InterPro" id="IPR001544">
    <property type="entry name" value="Aminotrans_IV"/>
</dbReference>
<proteinExistence type="inferred from homology"/>
<dbReference type="InterPro" id="IPR050571">
    <property type="entry name" value="Class-IV_PLP-Dep_Aminotrnsfr"/>
</dbReference>
<dbReference type="InterPro" id="IPR043132">
    <property type="entry name" value="BCAT-like_C"/>
</dbReference>
<keyword evidence="13" id="KW-0808">Transferase</keyword>
<evidence type="ECO:0000256" key="9">
    <source>
        <dbReference type="ARBA" id="ARBA00048798"/>
    </source>
</evidence>
<dbReference type="EMBL" id="BAABGX010000001">
    <property type="protein sequence ID" value="GAA4298150.1"/>
    <property type="molecule type" value="Genomic_DNA"/>
</dbReference>
<accession>A0ABP8F9T0</accession>
<evidence type="ECO:0000313" key="13">
    <source>
        <dbReference type="EMBL" id="GAA4298150.1"/>
    </source>
</evidence>
<comment type="caution">
    <text evidence="13">The sequence shown here is derived from an EMBL/GenBank/DDBJ whole genome shotgun (WGS) entry which is preliminary data.</text>
</comment>
<dbReference type="InterPro" id="IPR018300">
    <property type="entry name" value="Aminotrans_IV_CS"/>
</dbReference>
<evidence type="ECO:0000256" key="8">
    <source>
        <dbReference type="ARBA" id="ARBA00048212"/>
    </source>
</evidence>
<comment type="catalytic activity">
    <reaction evidence="8">
        <text>L-valine + 2-oxoglutarate = 3-methyl-2-oxobutanoate + L-glutamate</text>
        <dbReference type="Rhea" id="RHEA:24813"/>
        <dbReference type="ChEBI" id="CHEBI:11851"/>
        <dbReference type="ChEBI" id="CHEBI:16810"/>
        <dbReference type="ChEBI" id="CHEBI:29985"/>
        <dbReference type="ChEBI" id="CHEBI:57762"/>
        <dbReference type="EC" id="2.6.1.42"/>
    </reaction>
</comment>
<evidence type="ECO:0000256" key="5">
    <source>
        <dbReference type="ARBA" id="ARBA00009320"/>
    </source>
</evidence>
<organism evidence="13 14">
    <name type="scientific">Nibribacter koreensis</name>
    <dbReference type="NCBI Taxonomy" id="1084519"/>
    <lineage>
        <taxon>Bacteria</taxon>
        <taxon>Pseudomonadati</taxon>
        <taxon>Bacteroidota</taxon>
        <taxon>Cytophagia</taxon>
        <taxon>Cytophagales</taxon>
        <taxon>Hymenobacteraceae</taxon>
        <taxon>Nibribacter</taxon>
    </lineage>
</organism>
<evidence type="ECO:0000256" key="6">
    <source>
        <dbReference type="ARBA" id="ARBA00013053"/>
    </source>
</evidence>
<evidence type="ECO:0000256" key="2">
    <source>
        <dbReference type="ARBA" id="ARBA00004824"/>
    </source>
</evidence>
<comment type="cofactor">
    <cofactor evidence="1 12">
        <name>pyridoxal 5'-phosphate</name>
        <dbReference type="ChEBI" id="CHEBI:597326"/>
    </cofactor>
</comment>
<dbReference type="Gene3D" id="3.30.470.10">
    <property type="match status" value="1"/>
</dbReference>
<dbReference type="Proteomes" id="UP001501844">
    <property type="component" value="Unassembled WGS sequence"/>
</dbReference>
<comment type="similarity">
    <text evidence="5 11">Belongs to the class-IV pyridoxal-phosphate-dependent aminotransferase family.</text>
</comment>
<protein>
    <recommendedName>
        <fullName evidence="6">branched-chain-amino-acid transaminase</fullName>
        <ecNumber evidence="6">2.6.1.42</ecNumber>
    </recommendedName>
</protein>
<evidence type="ECO:0000313" key="14">
    <source>
        <dbReference type="Proteomes" id="UP001501844"/>
    </source>
</evidence>
<dbReference type="EC" id="2.6.1.42" evidence="6"/>
<comment type="catalytic activity">
    <reaction evidence="9">
        <text>L-isoleucine + 2-oxoglutarate = (S)-3-methyl-2-oxopentanoate + L-glutamate</text>
        <dbReference type="Rhea" id="RHEA:24801"/>
        <dbReference type="ChEBI" id="CHEBI:16810"/>
        <dbReference type="ChEBI" id="CHEBI:29985"/>
        <dbReference type="ChEBI" id="CHEBI:35146"/>
        <dbReference type="ChEBI" id="CHEBI:58045"/>
        <dbReference type="EC" id="2.6.1.42"/>
    </reaction>
</comment>
<dbReference type="InterPro" id="IPR036038">
    <property type="entry name" value="Aminotransferase-like"/>
</dbReference>
<gene>
    <name evidence="13" type="ORF">GCM10023183_06290</name>
</gene>
<dbReference type="PANTHER" id="PTHR42743">
    <property type="entry name" value="AMINO-ACID AMINOTRANSFERASE"/>
    <property type="match status" value="1"/>
</dbReference>
<dbReference type="PANTHER" id="PTHR42743:SF11">
    <property type="entry name" value="AMINODEOXYCHORISMATE LYASE"/>
    <property type="match status" value="1"/>
</dbReference>
<evidence type="ECO:0000256" key="7">
    <source>
        <dbReference type="ARBA" id="ARBA00022898"/>
    </source>
</evidence>
<dbReference type="Gene3D" id="3.20.10.10">
    <property type="entry name" value="D-amino Acid Aminotransferase, subunit A, domain 2"/>
    <property type="match status" value="1"/>
</dbReference>
<comment type="pathway">
    <text evidence="4">Amino-acid biosynthesis; L-leucine biosynthesis; L-leucine from 3-methyl-2-oxobutanoate: step 4/4.</text>
</comment>
<comment type="catalytic activity">
    <reaction evidence="10">
        <text>L-leucine + 2-oxoglutarate = 4-methyl-2-oxopentanoate + L-glutamate</text>
        <dbReference type="Rhea" id="RHEA:18321"/>
        <dbReference type="ChEBI" id="CHEBI:16810"/>
        <dbReference type="ChEBI" id="CHEBI:17865"/>
        <dbReference type="ChEBI" id="CHEBI:29985"/>
        <dbReference type="ChEBI" id="CHEBI:57427"/>
        <dbReference type="EC" id="2.6.1.42"/>
    </reaction>
</comment>